<evidence type="ECO:0000259" key="3">
    <source>
        <dbReference type="Pfam" id="PF16095"/>
    </source>
</evidence>
<dbReference type="AlphaFoldDB" id="A0AAN0JS36"/>
<dbReference type="SUPFAM" id="SSF52540">
    <property type="entry name" value="P-loop containing nucleoside triphosphate hydrolases"/>
    <property type="match status" value="1"/>
</dbReference>
<accession>A0AAN0JS36</accession>
<dbReference type="EnsemblMetazoa" id="XM_020004074.1">
    <property type="protein sequence ID" value="XP_019859633.1"/>
    <property type="gene ID" value="LOC109587856"/>
</dbReference>
<keyword evidence="5" id="KW-1185">Reference proteome</keyword>
<dbReference type="InterPro" id="IPR032171">
    <property type="entry name" value="COR-A"/>
</dbReference>
<dbReference type="Pfam" id="PF16095">
    <property type="entry name" value="COR-A"/>
    <property type="match status" value="1"/>
</dbReference>
<feature type="compositionally biased region" description="Basic and acidic residues" evidence="2">
    <location>
        <begin position="191"/>
        <end position="214"/>
    </location>
</feature>
<feature type="region of interest" description="Disordered" evidence="2">
    <location>
        <begin position="1040"/>
        <end position="1083"/>
    </location>
</feature>
<evidence type="ECO:0000256" key="1">
    <source>
        <dbReference type="ARBA" id="ARBA00022737"/>
    </source>
</evidence>
<feature type="region of interest" description="Disordered" evidence="2">
    <location>
        <begin position="960"/>
        <end position="992"/>
    </location>
</feature>
<proteinExistence type="predicted"/>
<dbReference type="InterPro" id="IPR027417">
    <property type="entry name" value="P-loop_NTPase"/>
</dbReference>
<dbReference type="Proteomes" id="UP000007879">
    <property type="component" value="Unassembled WGS sequence"/>
</dbReference>
<dbReference type="Gene3D" id="1.10.10.10">
    <property type="entry name" value="Winged helix-like DNA-binding domain superfamily/Winged helix DNA-binding domain"/>
    <property type="match status" value="1"/>
</dbReference>
<feature type="compositionally biased region" description="Basic and acidic residues" evidence="2">
    <location>
        <begin position="154"/>
        <end position="173"/>
    </location>
</feature>
<feature type="compositionally biased region" description="Low complexity" evidence="2">
    <location>
        <begin position="1058"/>
        <end position="1083"/>
    </location>
</feature>
<evidence type="ECO:0000256" key="2">
    <source>
        <dbReference type="SAM" id="MobiDB-lite"/>
    </source>
</evidence>
<feature type="compositionally biased region" description="Basic and acidic residues" evidence="2">
    <location>
        <begin position="89"/>
        <end position="103"/>
    </location>
</feature>
<protein>
    <recommendedName>
        <fullName evidence="3">COR domain-containing protein</fullName>
    </recommendedName>
</protein>
<evidence type="ECO:0000313" key="5">
    <source>
        <dbReference type="Proteomes" id="UP000007879"/>
    </source>
</evidence>
<name>A0AAN0JS36_AMPQE</name>
<organism evidence="4 5">
    <name type="scientific">Amphimedon queenslandica</name>
    <name type="common">Sponge</name>
    <dbReference type="NCBI Taxonomy" id="400682"/>
    <lineage>
        <taxon>Eukaryota</taxon>
        <taxon>Metazoa</taxon>
        <taxon>Porifera</taxon>
        <taxon>Demospongiae</taxon>
        <taxon>Heteroscleromorpha</taxon>
        <taxon>Haplosclerida</taxon>
        <taxon>Niphatidae</taxon>
        <taxon>Amphimedon</taxon>
    </lineage>
</organism>
<dbReference type="GeneID" id="109587856"/>
<dbReference type="KEGG" id="aqu:109587856"/>
<dbReference type="RefSeq" id="XP_019859633.1">
    <property type="nucleotide sequence ID" value="XM_020004074.1"/>
</dbReference>
<sequence>MAEKEVEVAYSRIMLLGSAGVGKTCFTRSLMEKPFLKDTDSTIVSKVHSVAPVRQSNKSNTPPDHYRPDDYSSPDCYRPGPDDYPSPYRPDDYHSPDRYRPGPDDYSSPYRQDDYPSPDRYRPGRDDYPSPYRRDDYPSPDHYRPGQDVYPSPYRRDDYPSPDHYRPGRDDYPSRYYCNYRPNDYNSQDCYRSDDYPSQDRYRPDDYDSQDRYRYGKQNNYGNPSYRPDNPDDHKEFYGGQAYEDFTPKQYMQSQSDCHPEKDRKHRPVQYSAHMLSDKRWKEVDENDEIEEVARLIAAVYENASGSEDLRTAVAALSLYKVDSSLSLSELSVREIQKKEVDSFLAKAIKRAQEIEPVPIQDVKPQPFMHIWDCGGQAVFLEILPAFLTPRTMFFLIFNAAKSLDEKWENIRNAKGIMVCDEVENVSTKNLLFNWMTNIHHHLAQLDERGAFLSYPRIYCIGTHGDQINHDKQIATIEKMKSTYKDKAFSYLIKKVLIVDNTTAGSDQNFSTIRGEVIDFTSNKLIVKTPVSWVLFRKVFKMLDKKVISLKEAHEIGLACKIPLNDVPKALLFYHDLGVLLYYPFIQGLQNKVIINPQWFVDTLGKVFTLEGRENQNATEAMWSLLREKGILVQPLYQEVWGDCKEIEADDLMELLVHFRLAAEVETDQFFIRNAKQYFLPAVLKSYDISSSQSSSDDEPVARATNLHITFSTDFVPPGFFTRFITSFAKASLCKICFEASPGVFRNRIMFKYGNPDINEVTVTDLCGTIQVSVERYIDAQNVTAFSNTCQELKKLLEKCCNEVDEALASQCNSSKKIELERRFCYECTACDKYELHFISTASGQTADLPLHCKKKKKQRRPTPEESYWFPEGEQTAQNVPVCLDEKEMVMISQRVSDKADSLAAGMNMLQSFKAHRRNHPENPMLYLLDEWTMGGGRREDLVKTLKDVNLLSLADQVQNSNYRSRNESASSTGSRQQTFDPPSGAESSPGIEGTKAIEFQVTEAIKADQSKKFAKMVLEVIKEYEKSKEPDDQAIVNQDKHETQSGDHHQEHRQQRVEPQQRQQQQIQQEVQIQQESQPQEHITSGISLDISDDDLLRSAKYLKPQHVKKFAEVYDDDSRYLHSELEKYENSDAQTKAYQVLRAMLRRNPNINRKSLQKKLSLLGFDVAAKNLSESGNCLLL</sequence>
<dbReference type="Gene3D" id="3.40.50.300">
    <property type="entry name" value="P-loop containing nucleotide triphosphate hydrolases"/>
    <property type="match status" value="1"/>
</dbReference>
<reference evidence="5" key="1">
    <citation type="journal article" date="2010" name="Nature">
        <title>The Amphimedon queenslandica genome and the evolution of animal complexity.</title>
        <authorList>
            <person name="Srivastava M."/>
            <person name="Simakov O."/>
            <person name="Chapman J."/>
            <person name="Fahey B."/>
            <person name="Gauthier M.E."/>
            <person name="Mitros T."/>
            <person name="Richards G.S."/>
            <person name="Conaco C."/>
            <person name="Dacre M."/>
            <person name="Hellsten U."/>
            <person name="Larroux C."/>
            <person name="Putnam N.H."/>
            <person name="Stanke M."/>
            <person name="Adamska M."/>
            <person name="Darling A."/>
            <person name="Degnan S.M."/>
            <person name="Oakley T.H."/>
            <person name="Plachetzki D.C."/>
            <person name="Zhai Y."/>
            <person name="Adamski M."/>
            <person name="Calcino A."/>
            <person name="Cummins S.F."/>
            <person name="Goodstein D.M."/>
            <person name="Harris C."/>
            <person name="Jackson D.J."/>
            <person name="Leys S.P."/>
            <person name="Shu S."/>
            <person name="Woodcroft B.J."/>
            <person name="Vervoort M."/>
            <person name="Kosik K.S."/>
            <person name="Manning G."/>
            <person name="Degnan B.M."/>
            <person name="Rokhsar D.S."/>
        </authorList>
    </citation>
    <scope>NUCLEOTIDE SEQUENCE [LARGE SCALE GENOMIC DNA]</scope>
</reference>
<feature type="compositionally biased region" description="Basic and acidic residues" evidence="2">
    <location>
        <begin position="1040"/>
        <end position="1057"/>
    </location>
</feature>
<reference evidence="4" key="2">
    <citation type="submission" date="2024-06" db="UniProtKB">
        <authorList>
            <consortium name="EnsemblMetazoa"/>
        </authorList>
    </citation>
    <scope>IDENTIFICATION</scope>
</reference>
<feature type="region of interest" description="Disordered" evidence="2">
    <location>
        <begin position="47"/>
        <end position="231"/>
    </location>
</feature>
<dbReference type="InterPro" id="IPR036388">
    <property type="entry name" value="WH-like_DNA-bd_sf"/>
</dbReference>
<feature type="compositionally biased region" description="Polar residues" evidence="2">
    <location>
        <begin position="960"/>
        <end position="981"/>
    </location>
</feature>
<evidence type="ECO:0000313" key="4">
    <source>
        <dbReference type="EnsemblMetazoa" id="XP_019859633.1"/>
    </source>
</evidence>
<keyword evidence="1" id="KW-0677">Repeat</keyword>
<feature type="domain" description="COR" evidence="3">
    <location>
        <begin position="530"/>
        <end position="682"/>
    </location>
</feature>
<feature type="compositionally biased region" description="Basic and acidic residues" evidence="2">
    <location>
        <begin position="111"/>
        <end position="145"/>
    </location>
</feature>